<evidence type="ECO:0000313" key="6">
    <source>
        <dbReference type="EMBL" id="MFD2024745.1"/>
    </source>
</evidence>
<dbReference type="RefSeq" id="WP_377196672.1">
    <property type="nucleotide sequence ID" value="NZ_JBHUHF010000001.1"/>
</dbReference>
<evidence type="ECO:0000256" key="3">
    <source>
        <dbReference type="ARBA" id="ARBA00023125"/>
    </source>
</evidence>
<dbReference type="EMBL" id="JBHUHF010000001">
    <property type="protein sequence ID" value="MFD2024745.1"/>
    <property type="molecule type" value="Genomic_DNA"/>
</dbReference>
<dbReference type="SUPFAM" id="SSF46785">
    <property type="entry name" value="Winged helix' DNA-binding domain"/>
    <property type="match status" value="1"/>
</dbReference>
<dbReference type="PROSITE" id="PS50931">
    <property type="entry name" value="HTH_LYSR"/>
    <property type="match status" value="1"/>
</dbReference>
<dbReference type="InterPro" id="IPR000847">
    <property type="entry name" value="LysR_HTH_N"/>
</dbReference>
<sequence>MWEWNRLRALDALSRTGSVREAATLLGMSGPAVSQQLRRLEAEAGVKVVEPCGRGIRLTSEGEVLARYAGRVAALMQEADNAVHARDPLAGVVRIGAVASAVRTVLTTELADLRAAHPGVDVFVEDGEAVDHVRRLAEGHLDLVIAESWSPTPVRLPAGLTYRRLAREEAYIALPAGHPGHTRAEVDLRDLEGASWATCPAGSDPHVALTQIAHSRGVDVDVRFHVADHVTQIELVRAGLAVACVPASARRYASDDVTFLPLAEPLWRELVLATNRRGSSRAVLHLADRLARLGGD</sequence>
<dbReference type="InterPro" id="IPR036388">
    <property type="entry name" value="WH-like_DNA-bd_sf"/>
</dbReference>
<keyword evidence="2" id="KW-0805">Transcription regulation</keyword>
<dbReference type="Gene3D" id="1.10.10.10">
    <property type="entry name" value="Winged helix-like DNA-binding domain superfamily/Winged helix DNA-binding domain"/>
    <property type="match status" value="1"/>
</dbReference>
<keyword evidence="7" id="KW-1185">Reference proteome</keyword>
<evidence type="ECO:0000313" key="7">
    <source>
        <dbReference type="Proteomes" id="UP001597338"/>
    </source>
</evidence>
<keyword evidence="4" id="KW-0804">Transcription</keyword>
<dbReference type="Pfam" id="PF00126">
    <property type="entry name" value="HTH_1"/>
    <property type="match status" value="1"/>
</dbReference>
<gene>
    <name evidence="6" type="ORF">ACFSL2_04410</name>
</gene>
<keyword evidence="3" id="KW-0238">DNA-binding</keyword>
<comment type="caution">
    <text evidence="6">The sequence shown here is derived from an EMBL/GenBank/DDBJ whole genome shotgun (WGS) entry which is preliminary data.</text>
</comment>
<evidence type="ECO:0000256" key="2">
    <source>
        <dbReference type="ARBA" id="ARBA00023015"/>
    </source>
</evidence>
<dbReference type="PANTHER" id="PTHR30346">
    <property type="entry name" value="TRANSCRIPTIONAL DUAL REGULATOR HCAR-RELATED"/>
    <property type="match status" value="1"/>
</dbReference>
<dbReference type="Pfam" id="PF03466">
    <property type="entry name" value="LysR_substrate"/>
    <property type="match status" value="1"/>
</dbReference>
<accession>A0ABW4V5W8</accession>
<name>A0ABW4V5W8_9MICO</name>
<organism evidence="6 7">
    <name type="scientific">Promicromonospora aerolata</name>
    <dbReference type="NCBI Taxonomy" id="195749"/>
    <lineage>
        <taxon>Bacteria</taxon>
        <taxon>Bacillati</taxon>
        <taxon>Actinomycetota</taxon>
        <taxon>Actinomycetes</taxon>
        <taxon>Micrococcales</taxon>
        <taxon>Promicromonosporaceae</taxon>
        <taxon>Promicromonospora</taxon>
    </lineage>
</organism>
<reference evidence="7" key="1">
    <citation type="journal article" date="2019" name="Int. J. Syst. Evol. Microbiol.">
        <title>The Global Catalogue of Microorganisms (GCM) 10K type strain sequencing project: providing services to taxonomists for standard genome sequencing and annotation.</title>
        <authorList>
            <consortium name="The Broad Institute Genomics Platform"/>
            <consortium name="The Broad Institute Genome Sequencing Center for Infectious Disease"/>
            <person name="Wu L."/>
            <person name="Ma J."/>
        </authorList>
    </citation>
    <scope>NUCLEOTIDE SEQUENCE [LARGE SCALE GENOMIC DNA]</scope>
    <source>
        <strain evidence="7">CCM 7043</strain>
    </source>
</reference>
<dbReference type="Proteomes" id="UP001597338">
    <property type="component" value="Unassembled WGS sequence"/>
</dbReference>
<evidence type="ECO:0000256" key="1">
    <source>
        <dbReference type="ARBA" id="ARBA00009437"/>
    </source>
</evidence>
<dbReference type="InterPro" id="IPR036390">
    <property type="entry name" value="WH_DNA-bd_sf"/>
</dbReference>
<dbReference type="Gene3D" id="3.40.190.10">
    <property type="entry name" value="Periplasmic binding protein-like II"/>
    <property type="match status" value="2"/>
</dbReference>
<evidence type="ECO:0000259" key="5">
    <source>
        <dbReference type="PROSITE" id="PS50931"/>
    </source>
</evidence>
<dbReference type="InterPro" id="IPR011991">
    <property type="entry name" value="ArsR-like_HTH"/>
</dbReference>
<dbReference type="PANTHER" id="PTHR30346:SF29">
    <property type="entry name" value="LYSR SUBSTRATE-BINDING"/>
    <property type="match status" value="1"/>
</dbReference>
<protein>
    <submittedName>
        <fullName evidence="6">LysR family transcriptional regulator</fullName>
    </submittedName>
</protein>
<proteinExistence type="inferred from homology"/>
<dbReference type="CDD" id="cd00090">
    <property type="entry name" value="HTH_ARSR"/>
    <property type="match status" value="1"/>
</dbReference>
<comment type="similarity">
    <text evidence="1">Belongs to the LysR transcriptional regulatory family.</text>
</comment>
<evidence type="ECO:0000256" key="4">
    <source>
        <dbReference type="ARBA" id="ARBA00023163"/>
    </source>
</evidence>
<dbReference type="InterPro" id="IPR005119">
    <property type="entry name" value="LysR_subst-bd"/>
</dbReference>
<dbReference type="SUPFAM" id="SSF53850">
    <property type="entry name" value="Periplasmic binding protein-like II"/>
    <property type="match status" value="1"/>
</dbReference>
<feature type="domain" description="HTH lysR-type" evidence="5">
    <location>
        <begin position="2"/>
        <end position="59"/>
    </location>
</feature>